<feature type="chain" id="PRO_5045981307" evidence="8">
    <location>
        <begin position="20"/>
        <end position="285"/>
    </location>
</feature>
<dbReference type="InterPro" id="IPR001638">
    <property type="entry name" value="Solute-binding_3/MltF_N"/>
</dbReference>
<keyword evidence="3 8" id="KW-0732">Signal</keyword>
<dbReference type="PANTHER" id="PTHR35936:SF34">
    <property type="entry name" value="ABC TRANSPORTER EXTRACELLULAR-BINDING PROTEIN YCKB-RELATED"/>
    <property type="match status" value="1"/>
</dbReference>
<evidence type="ECO:0000256" key="4">
    <source>
        <dbReference type="ARBA" id="ARBA00023139"/>
    </source>
</evidence>
<dbReference type="CDD" id="cd13711">
    <property type="entry name" value="PBP2_Ngo0372_TcyA"/>
    <property type="match status" value="1"/>
</dbReference>
<dbReference type="RefSeq" id="WP_343803177.1">
    <property type="nucleotide sequence ID" value="NZ_BAAADJ010000063.1"/>
</dbReference>
<feature type="region of interest" description="Disordered" evidence="7">
    <location>
        <begin position="30"/>
        <end position="50"/>
    </location>
</feature>
<comment type="similarity">
    <text evidence="2 6">Belongs to the bacterial solute-binding protein 3 family.</text>
</comment>
<protein>
    <submittedName>
        <fullName evidence="10">Amino acid ABC transporter substrate-binding protein</fullName>
    </submittedName>
</protein>
<evidence type="ECO:0000256" key="8">
    <source>
        <dbReference type="SAM" id="SignalP"/>
    </source>
</evidence>
<evidence type="ECO:0000256" key="6">
    <source>
        <dbReference type="RuleBase" id="RU003744"/>
    </source>
</evidence>
<comment type="subcellular location">
    <subcellularLocation>
        <location evidence="1">Cell membrane</location>
        <topology evidence="1">Lipid-anchor</topology>
    </subcellularLocation>
</comment>
<keyword evidence="5" id="KW-0449">Lipoprotein</keyword>
<keyword evidence="11" id="KW-1185">Reference proteome</keyword>
<reference evidence="11" key="1">
    <citation type="journal article" date="2019" name="Int. J. Syst. Evol. Microbiol.">
        <title>The Global Catalogue of Microorganisms (GCM) 10K type strain sequencing project: providing services to taxonomists for standard genome sequencing and annotation.</title>
        <authorList>
            <consortium name="The Broad Institute Genomics Platform"/>
            <consortium name="The Broad Institute Genome Sequencing Center for Infectious Disease"/>
            <person name="Wu L."/>
            <person name="Ma J."/>
        </authorList>
    </citation>
    <scope>NUCLEOTIDE SEQUENCE [LARGE SCALE GENOMIC DNA]</scope>
    <source>
        <strain evidence="11">JCM 9731</strain>
    </source>
</reference>
<keyword evidence="4" id="KW-0564">Palmitate</keyword>
<dbReference type="SMART" id="SM00062">
    <property type="entry name" value="PBPb"/>
    <property type="match status" value="1"/>
</dbReference>
<evidence type="ECO:0000259" key="9">
    <source>
        <dbReference type="SMART" id="SM00062"/>
    </source>
</evidence>
<dbReference type="InterPro" id="IPR018313">
    <property type="entry name" value="SBP_3_CS"/>
</dbReference>
<evidence type="ECO:0000256" key="5">
    <source>
        <dbReference type="ARBA" id="ARBA00023288"/>
    </source>
</evidence>
<evidence type="ECO:0000256" key="7">
    <source>
        <dbReference type="SAM" id="MobiDB-lite"/>
    </source>
</evidence>
<comment type="caution">
    <text evidence="10">The sequence shown here is derived from an EMBL/GenBank/DDBJ whole genome shotgun (WGS) entry which is preliminary data.</text>
</comment>
<dbReference type="EMBL" id="BAAADJ010000063">
    <property type="protein sequence ID" value="GAA0345215.1"/>
    <property type="molecule type" value="Genomic_DNA"/>
</dbReference>
<sequence length="285" mass="31485">MKKFLTLFALLFSFTLILAACGTADDDNANTAGDNNTEETEGNDNADTGNTEDLLAKVQGEGKLLIGTEGTYPPFTFHDESGKLTGFDVEVAEEIANRLGVEAEFMETQWDAMFAGLDSERFDMIANQVGIREDRLEKYDFSDHYITSAAVLIAHQDNDDVKSFEDIEGLKSAHTLTSNYADIAREYKAEVVGVDGFNQAVDLITSKRVDVTINDKIAVLDFKKQRPDAPIKVVDESDNAAQSGFMFRKGSGALVEEVNKALQEMIEDGTYQQISEKWFGEDVLN</sequence>
<evidence type="ECO:0000256" key="3">
    <source>
        <dbReference type="ARBA" id="ARBA00022729"/>
    </source>
</evidence>
<evidence type="ECO:0000313" key="11">
    <source>
        <dbReference type="Proteomes" id="UP001500782"/>
    </source>
</evidence>
<gene>
    <name evidence="10" type="ORF">GCM10008967_39560</name>
</gene>
<dbReference type="PROSITE" id="PS51257">
    <property type="entry name" value="PROKAR_LIPOPROTEIN"/>
    <property type="match status" value="1"/>
</dbReference>
<name>A0ABP3GK32_9BACI</name>
<feature type="domain" description="Solute-binding protein family 3/N-terminal" evidence="9">
    <location>
        <begin position="63"/>
        <end position="282"/>
    </location>
</feature>
<dbReference type="Pfam" id="PF00497">
    <property type="entry name" value="SBP_bac_3"/>
    <property type="match status" value="1"/>
</dbReference>
<dbReference type="SUPFAM" id="SSF53850">
    <property type="entry name" value="Periplasmic binding protein-like II"/>
    <property type="match status" value="1"/>
</dbReference>
<feature type="signal peptide" evidence="8">
    <location>
        <begin position="1"/>
        <end position="19"/>
    </location>
</feature>
<evidence type="ECO:0000313" key="10">
    <source>
        <dbReference type="EMBL" id="GAA0345215.1"/>
    </source>
</evidence>
<accession>A0ABP3GK32</accession>
<dbReference type="PANTHER" id="PTHR35936">
    <property type="entry name" value="MEMBRANE-BOUND LYTIC MUREIN TRANSGLYCOSYLASE F"/>
    <property type="match status" value="1"/>
</dbReference>
<evidence type="ECO:0000256" key="1">
    <source>
        <dbReference type="ARBA" id="ARBA00004193"/>
    </source>
</evidence>
<evidence type="ECO:0000256" key="2">
    <source>
        <dbReference type="ARBA" id="ARBA00010333"/>
    </source>
</evidence>
<dbReference type="PROSITE" id="PS01039">
    <property type="entry name" value="SBP_BACTERIAL_3"/>
    <property type="match status" value="1"/>
</dbReference>
<proteinExistence type="inferred from homology"/>
<dbReference type="Gene3D" id="3.40.190.10">
    <property type="entry name" value="Periplasmic binding protein-like II"/>
    <property type="match status" value="2"/>
</dbReference>
<dbReference type="Proteomes" id="UP001500782">
    <property type="component" value="Unassembled WGS sequence"/>
</dbReference>
<organism evidence="10 11">
    <name type="scientific">Bacillus carboniphilus</name>
    <dbReference type="NCBI Taxonomy" id="86663"/>
    <lineage>
        <taxon>Bacteria</taxon>
        <taxon>Bacillati</taxon>
        <taxon>Bacillota</taxon>
        <taxon>Bacilli</taxon>
        <taxon>Bacillales</taxon>
        <taxon>Bacillaceae</taxon>
        <taxon>Bacillus</taxon>
    </lineage>
</organism>